<comment type="subcellular location">
    <subcellularLocation>
        <location evidence="1">Cell membrane</location>
        <topology evidence="1">Multi-pass membrane protein</topology>
    </subcellularLocation>
</comment>
<dbReference type="InterPro" id="IPR017871">
    <property type="entry name" value="ABC_transporter-like_CS"/>
</dbReference>
<keyword evidence="5 7" id="KW-1133">Transmembrane helix</keyword>
<sequence length="609" mass="66856">MKSPKPAYSLPQNLRYALARLRECDRNMLACALADSLFLVAVPLLTIALPKVVVDQVSRGAAVSSLVLACLPVALALALCTLGERIFACKLTWRSNNYRVHFHTLAARKALQTDYPNMESPAGQSIWQKAFNATGYSRGPIQRLPEAIALFLSSAVGALLYGCLTAALHPLLLLALLLTSGGSILLARGAQNYRQRHKDDWVELDKKLQYLDNRSTDFTAGKDVRLYGMEIWLGELYRDLAALRMAWHLRTHKRDFRAAFGSALLLLGKDAFAYGYLIHLVLRGALGGGDFLFFVGVFGGFSTWMSGLVDGFSLLRLASLDLCDVRAFLEMPEHSPKESQAPLPSAFPCPIAFEGVSFSYPGSGERALETVDLTVRAGEKIAIVGANGAGKTTFAKLLCGLYPPDAGRVTIGGTDAARWSLEERFSLFTAVFQDVRVLPLTIAENVAACKREELDLARARRCLERAGLWEEVAALPQGVETKLVKSVNDGGVELSGGQLQKLLLAKALYKDAPILVLDEPTAALDPIAESQVYLQYGELTRGKTSFFISHRLSSTRFCDRILFFEGGRIAESGTHEELMALGGSYARMYRVQSRYYQNREGGFSDEDCR</sequence>
<dbReference type="PROSITE" id="PS50929">
    <property type="entry name" value="ABC_TM1F"/>
    <property type="match status" value="1"/>
</dbReference>
<dbReference type="SUPFAM" id="SSF52540">
    <property type="entry name" value="P-loop containing nucleoside triphosphate hydrolases"/>
    <property type="match status" value="1"/>
</dbReference>
<evidence type="ECO:0000256" key="6">
    <source>
        <dbReference type="ARBA" id="ARBA00023136"/>
    </source>
</evidence>
<evidence type="ECO:0000256" key="3">
    <source>
        <dbReference type="ARBA" id="ARBA00022741"/>
    </source>
</evidence>
<dbReference type="InterPro" id="IPR011527">
    <property type="entry name" value="ABC1_TM_dom"/>
</dbReference>
<dbReference type="GO" id="GO:0016887">
    <property type="term" value="F:ATP hydrolysis activity"/>
    <property type="evidence" value="ECO:0007669"/>
    <property type="project" value="InterPro"/>
</dbReference>
<feature type="transmembrane region" description="Helical" evidence="7">
    <location>
        <begin position="167"/>
        <end position="187"/>
    </location>
</feature>
<protein>
    <submittedName>
        <fullName evidence="10">ATP-binding cassette, subfamily B</fullName>
    </submittedName>
</protein>
<dbReference type="PROSITE" id="PS00211">
    <property type="entry name" value="ABC_TRANSPORTER_1"/>
    <property type="match status" value="1"/>
</dbReference>
<keyword evidence="6 7" id="KW-0472">Membrane</keyword>
<dbReference type="InterPro" id="IPR036640">
    <property type="entry name" value="ABC1_TM_sf"/>
</dbReference>
<dbReference type="Gene3D" id="3.40.50.300">
    <property type="entry name" value="P-loop containing nucleotide triphosphate hydrolases"/>
    <property type="match status" value="1"/>
</dbReference>
<dbReference type="RefSeq" id="WP_021658253.1">
    <property type="nucleotide sequence ID" value="NZ_FQVY01000001.1"/>
</dbReference>
<evidence type="ECO:0000256" key="7">
    <source>
        <dbReference type="SAM" id="Phobius"/>
    </source>
</evidence>
<dbReference type="PANTHER" id="PTHR24221">
    <property type="entry name" value="ATP-BINDING CASSETTE SUB-FAMILY B"/>
    <property type="match status" value="1"/>
</dbReference>
<dbReference type="EMBL" id="FQVY01000001">
    <property type="protein sequence ID" value="SHF71185.1"/>
    <property type="molecule type" value="Genomic_DNA"/>
</dbReference>
<evidence type="ECO:0000259" key="9">
    <source>
        <dbReference type="PROSITE" id="PS50929"/>
    </source>
</evidence>
<accession>A0AAQ1RUY4</accession>
<feature type="transmembrane region" description="Helical" evidence="7">
    <location>
        <begin position="258"/>
        <end position="279"/>
    </location>
</feature>
<dbReference type="Gene3D" id="1.20.1560.10">
    <property type="entry name" value="ABC transporter type 1, transmembrane domain"/>
    <property type="match status" value="1"/>
</dbReference>
<dbReference type="Pfam" id="PF00005">
    <property type="entry name" value="ABC_tran"/>
    <property type="match status" value="1"/>
</dbReference>
<evidence type="ECO:0000256" key="2">
    <source>
        <dbReference type="ARBA" id="ARBA00022692"/>
    </source>
</evidence>
<evidence type="ECO:0000313" key="11">
    <source>
        <dbReference type="Proteomes" id="UP000184089"/>
    </source>
</evidence>
<dbReference type="GO" id="GO:0005886">
    <property type="term" value="C:plasma membrane"/>
    <property type="evidence" value="ECO:0007669"/>
    <property type="project" value="UniProtKB-SubCell"/>
</dbReference>
<proteinExistence type="predicted"/>
<dbReference type="AlphaFoldDB" id="A0AAQ1RUY4"/>
<organism evidence="10 11">
    <name type="scientific">Bittarella massiliensis</name>
    <name type="common">ex Durand et al. 2017</name>
    <dbReference type="NCBI Taxonomy" id="1720313"/>
    <lineage>
        <taxon>Bacteria</taxon>
        <taxon>Bacillati</taxon>
        <taxon>Bacillota</taxon>
        <taxon>Clostridia</taxon>
        <taxon>Eubacteriales</taxon>
        <taxon>Oscillospiraceae</taxon>
        <taxon>Bittarella (ex Durand et al. 2017)</taxon>
    </lineage>
</organism>
<name>A0AAQ1RUY4_9FIRM</name>
<comment type="caution">
    <text evidence="10">The sequence shown here is derived from an EMBL/GenBank/DDBJ whole genome shotgun (WGS) entry which is preliminary data.</text>
</comment>
<dbReference type="PROSITE" id="PS50893">
    <property type="entry name" value="ABC_TRANSPORTER_2"/>
    <property type="match status" value="1"/>
</dbReference>
<keyword evidence="2 7" id="KW-0812">Transmembrane</keyword>
<dbReference type="InterPro" id="IPR027417">
    <property type="entry name" value="P-loop_NTPase"/>
</dbReference>
<feature type="transmembrane region" description="Helical" evidence="7">
    <location>
        <begin position="144"/>
        <end position="161"/>
    </location>
</feature>
<dbReference type="PANTHER" id="PTHR24221:SF646">
    <property type="entry name" value="HAEMOLYSIN SECRETION ATP-BINDING PROTEIN"/>
    <property type="match status" value="1"/>
</dbReference>
<dbReference type="SMART" id="SM00382">
    <property type="entry name" value="AAA"/>
    <property type="match status" value="1"/>
</dbReference>
<dbReference type="InterPro" id="IPR003439">
    <property type="entry name" value="ABC_transporter-like_ATP-bd"/>
</dbReference>
<feature type="domain" description="ABC transmembrane type-1" evidence="9">
    <location>
        <begin position="144"/>
        <end position="317"/>
    </location>
</feature>
<dbReference type="GO" id="GO:0140359">
    <property type="term" value="F:ABC-type transporter activity"/>
    <property type="evidence" value="ECO:0007669"/>
    <property type="project" value="InterPro"/>
</dbReference>
<keyword evidence="4 10" id="KW-0067">ATP-binding</keyword>
<feature type="transmembrane region" description="Helical" evidence="7">
    <location>
        <begin position="28"/>
        <end position="49"/>
    </location>
</feature>
<dbReference type="InterPro" id="IPR003593">
    <property type="entry name" value="AAA+_ATPase"/>
</dbReference>
<keyword evidence="3" id="KW-0547">Nucleotide-binding</keyword>
<evidence type="ECO:0000259" key="8">
    <source>
        <dbReference type="PROSITE" id="PS50893"/>
    </source>
</evidence>
<evidence type="ECO:0000256" key="1">
    <source>
        <dbReference type="ARBA" id="ARBA00004651"/>
    </source>
</evidence>
<dbReference type="SUPFAM" id="SSF90123">
    <property type="entry name" value="ABC transporter transmembrane region"/>
    <property type="match status" value="1"/>
</dbReference>
<dbReference type="GO" id="GO:0005524">
    <property type="term" value="F:ATP binding"/>
    <property type="evidence" value="ECO:0007669"/>
    <property type="project" value="UniProtKB-KW"/>
</dbReference>
<evidence type="ECO:0000313" key="10">
    <source>
        <dbReference type="EMBL" id="SHF71185.1"/>
    </source>
</evidence>
<dbReference type="InterPro" id="IPR039421">
    <property type="entry name" value="Type_1_exporter"/>
</dbReference>
<evidence type="ECO:0000256" key="5">
    <source>
        <dbReference type="ARBA" id="ARBA00022989"/>
    </source>
</evidence>
<feature type="transmembrane region" description="Helical" evidence="7">
    <location>
        <begin position="291"/>
        <end position="309"/>
    </location>
</feature>
<dbReference type="GO" id="GO:0034040">
    <property type="term" value="F:ATPase-coupled lipid transmembrane transporter activity"/>
    <property type="evidence" value="ECO:0007669"/>
    <property type="project" value="TreeGrafter"/>
</dbReference>
<feature type="transmembrane region" description="Helical" evidence="7">
    <location>
        <begin position="61"/>
        <end position="82"/>
    </location>
</feature>
<gene>
    <name evidence="10" type="ORF">SAMN05444424_0422</name>
</gene>
<dbReference type="Proteomes" id="UP000184089">
    <property type="component" value="Unassembled WGS sequence"/>
</dbReference>
<feature type="domain" description="ABC transporter" evidence="8">
    <location>
        <begin position="351"/>
        <end position="591"/>
    </location>
</feature>
<reference evidence="11" key="1">
    <citation type="submission" date="2016-11" db="EMBL/GenBank/DDBJ databases">
        <authorList>
            <person name="Jaros S."/>
            <person name="Januszkiewicz K."/>
            <person name="Wedrychowicz H."/>
        </authorList>
    </citation>
    <scope>NUCLEOTIDE SEQUENCE [LARGE SCALE GENOMIC DNA]</scope>
    <source>
        <strain evidence="11">DSM 4029</strain>
    </source>
</reference>
<evidence type="ECO:0000256" key="4">
    <source>
        <dbReference type="ARBA" id="ARBA00022840"/>
    </source>
</evidence>